<dbReference type="EMBL" id="JBHHMI010000013">
    <property type="protein sequence ID" value="MFB5268158.1"/>
    <property type="molecule type" value="Genomic_DNA"/>
</dbReference>
<evidence type="ECO:0000256" key="2">
    <source>
        <dbReference type="ARBA" id="ARBA00022475"/>
    </source>
</evidence>
<dbReference type="SUPFAM" id="SSF52540">
    <property type="entry name" value="P-loop containing nucleoside triphosphate hydrolases"/>
    <property type="match status" value="1"/>
</dbReference>
<dbReference type="PANTHER" id="PTHR37937">
    <property type="entry name" value="CONJUGATIVE TRANSFER: DNA TRANSPORT"/>
    <property type="match status" value="1"/>
</dbReference>
<protein>
    <submittedName>
        <fullName evidence="8">Type IV secretory system conjugative DNA transfer family protein</fullName>
    </submittedName>
</protein>
<keyword evidence="5 7" id="KW-0472">Membrane</keyword>
<evidence type="ECO:0000256" key="3">
    <source>
        <dbReference type="ARBA" id="ARBA00022692"/>
    </source>
</evidence>
<feature type="compositionally biased region" description="Basic and acidic residues" evidence="6">
    <location>
        <begin position="741"/>
        <end position="752"/>
    </location>
</feature>
<dbReference type="InterPro" id="IPR027417">
    <property type="entry name" value="P-loop_NTPase"/>
</dbReference>
<dbReference type="RefSeq" id="WP_375356309.1">
    <property type="nucleotide sequence ID" value="NZ_JBHHMI010000013.1"/>
</dbReference>
<feature type="region of interest" description="Disordered" evidence="6">
    <location>
        <begin position="733"/>
        <end position="763"/>
    </location>
</feature>
<accession>A0ABV5AVC3</accession>
<feature type="transmembrane region" description="Helical" evidence="7">
    <location>
        <begin position="48"/>
        <end position="66"/>
    </location>
</feature>
<keyword evidence="9" id="KW-1185">Reference proteome</keyword>
<name>A0ABV5AVC3_9BACL</name>
<feature type="transmembrane region" description="Helical" evidence="7">
    <location>
        <begin position="132"/>
        <end position="151"/>
    </location>
</feature>
<evidence type="ECO:0000256" key="4">
    <source>
        <dbReference type="ARBA" id="ARBA00022989"/>
    </source>
</evidence>
<feature type="region of interest" description="Disordered" evidence="6">
    <location>
        <begin position="691"/>
        <end position="712"/>
    </location>
</feature>
<evidence type="ECO:0000256" key="6">
    <source>
        <dbReference type="SAM" id="MobiDB-lite"/>
    </source>
</evidence>
<reference evidence="8 9" key="1">
    <citation type="submission" date="2024-09" db="EMBL/GenBank/DDBJ databases">
        <title>Paenibacillus zeirhizospherea sp. nov., isolated from surface of the maize (Zea mays) roots in a horticulture field, Hungary.</title>
        <authorList>
            <person name="Marton D."/>
            <person name="Farkas M."/>
            <person name="Bedics A."/>
            <person name="Toth E."/>
            <person name="Tancsics A."/>
            <person name="Boka K."/>
            <person name="Maroti G."/>
            <person name="Kriszt B."/>
            <person name="Cserhati M."/>
        </authorList>
    </citation>
    <scope>NUCLEOTIDE SEQUENCE [LARGE SCALE GENOMIC DNA]</scope>
    <source>
        <strain evidence="8 9">KCTC 33519</strain>
    </source>
</reference>
<evidence type="ECO:0000256" key="7">
    <source>
        <dbReference type="SAM" id="Phobius"/>
    </source>
</evidence>
<dbReference type="PANTHER" id="PTHR37937:SF1">
    <property type="entry name" value="CONJUGATIVE TRANSFER: DNA TRANSPORT"/>
    <property type="match status" value="1"/>
</dbReference>
<evidence type="ECO:0000313" key="8">
    <source>
        <dbReference type="EMBL" id="MFB5268158.1"/>
    </source>
</evidence>
<comment type="caution">
    <text evidence="8">The sequence shown here is derived from an EMBL/GenBank/DDBJ whole genome shotgun (WGS) entry which is preliminary data.</text>
</comment>
<evidence type="ECO:0000256" key="5">
    <source>
        <dbReference type="ARBA" id="ARBA00023136"/>
    </source>
</evidence>
<organism evidence="8 9">
    <name type="scientific">Paenibacillus enshidis</name>
    <dbReference type="NCBI Taxonomy" id="1458439"/>
    <lineage>
        <taxon>Bacteria</taxon>
        <taxon>Bacillati</taxon>
        <taxon>Bacillota</taxon>
        <taxon>Bacilli</taxon>
        <taxon>Bacillales</taxon>
        <taxon>Paenibacillaceae</taxon>
        <taxon>Paenibacillus</taxon>
    </lineage>
</organism>
<keyword evidence="3 7" id="KW-0812">Transmembrane</keyword>
<gene>
    <name evidence="8" type="ORF">ACE41H_15425</name>
</gene>
<evidence type="ECO:0000313" key="9">
    <source>
        <dbReference type="Proteomes" id="UP001580346"/>
    </source>
</evidence>
<dbReference type="Gene3D" id="3.40.50.300">
    <property type="entry name" value="P-loop containing nucleotide triphosphate hydrolases"/>
    <property type="match status" value="1"/>
</dbReference>
<dbReference type="Proteomes" id="UP001580346">
    <property type="component" value="Unassembled WGS sequence"/>
</dbReference>
<dbReference type="InterPro" id="IPR051539">
    <property type="entry name" value="T4SS-coupling_protein"/>
</dbReference>
<sequence length="798" mass="89486">MNFISMIIGGFFSALGHVLAFVLKHIYMTAKQFSRNKKNASKIWNMKAIFWLLVTIIMFLLIVARYQDAIFAGRGPALYLSIPGLFLFLSGHTIYSSPFLRDVTGIKVLVKTLQFSLAVLAGGQILLRFIPLAAVLPITAITLAATIAFVLKKSVLAPKDDSVFSQLTSVVEQTEENLGDNLAKRVKALSTIFRREKGASLPISSFEASSFEGIDLSQKGCLSHLRYNDPSAKLDLFYTVPTEDEEARLISISLYDRVQHSQNLGGTGAGKTMLATTKLVQDILNDAVGVTLLEPKGSYISRMSNFIERVGREYYRLDPTLETSDCLNPLYVPEGEDIEQMIEANIAAFHAWLGPDARQFFKGRSTGLIRTSIKALKLGYGNKCGFNDLFDIINPDGHDKRAELLYLLKDKRNLVPSLVSYHNNLSGQQKLMEYTIQTYSSAYDYMLELTSNKYIQRMFCRESTFTIDEVMNQGKLLLINAAYGKLQSLTYTVGKLVLSLMRAETMRRNTSSKLIPHPVYVDEVEMFADNELSVFFEMAREFDVPVEVIHQGNEQLKDESKRLAAMVKQNAAQKYILAGTEVEDANYYSELFLEEYVPTISSGTDEMSTTGYNTQIREEKRRKVDTSDILSLKGYNYATGEPAECYFRGVINNVRMDAVKCHIYPVPSVLFSPLGDSEQANSEQVDLAKDREEQMGGEPEVVSEDSKTIPQEATKPIPESTKIIANKKPERIRNAIWDDEGEKREEQGKEEEGGGETAVDNTKPLQTAYVDNKMMSVAQKIKANAISIREEQKEKDEA</sequence>
<keyword evidence="2" id="KW-1003">Cell membrane</keyword>
<proteinExistence type="predicted"/>
<comment type="subcellular location">
    <subcellularLocation>
        <location evidence="1">Cell membrane</location>
        <topology evidence="1">Multi-pass membrane protein</topology>
    </subcellularLocation>
</comment>
<evidence type="ECO:0000256" key="1">
    <source>
        <dbReference type="ARBA" id="ARBA00004651"/>
    </source>
</evidence>
<feature type="transmembrane region" description="Helical" evidence="7">
    <location>
        <begin position="78"/>
        <end position="96"/>
    </location>
</feature>
<keyword evidence="4 7" id="KW-1133">Transmembrane helix</keyword>
<feature type="transmembrane region" description="Helical" evidence="7">
    <location>
        <begin position="6"/>
        <end position="27"/>
    </location>
</feature>